<dbReference type="PANTHER" id="PTHR45431:SF3">
    <property type="entry name" value="RHODANESE-LIKE DOMAIN-CONTAINING PROTEIN 15, CHLOROPLASTIC"/>
    <property type="match status" value="1"/>
</dbReference>
<evidence type="ECO:0000259" key="1">
    <source>
        <dbReference type="PROSITE" id="PS50206"/>
    </source>
</evidence>
<dbReference type="InterPro" id="IPR001763">
    <property type="entry name" value="Rhodanese-like_dom"/>
</dbReference>
<gene>
    <name evidence="2" type="ORF">B0F87_111122</name>
</gene>
<sequence length="147" mass="16348">MQGAIAESAKNAHRDYTMIENLGPQQAWDLLQNNSDAVLVDVRTKVEHSFVGHPPGAISIPWKEAPDWQVNTHFVAEVKKIVLDCNAPILLLCRSGQRSLDAAKVLEEAGYQLLINIVDGFEGALDEHKHRGNLGGWRFQGLPWEQS</sequence>
<evidence type="ECO:0000313" key="2">
    <source>
        <dbReference type="EMBL" id="PPK74191.1"/>
    </source>
</evidence>
<dbReference type="GO" id="GO:0016740">
    <property type="term" value="F:transferase activity"/>
    <property type="evidence" value="ECO:0007669"/>
    <property type="project" value="UniProtKB-KW"/>
</dbReference>
<dbReference type="Gene3D" id="3.40.250.10">
    <property type="entry name" value="Rhodanese-like domain"/>
    <property type="match status" value="1"/>
</dbReference>
<evidence type="ECO:0000313" key="3">
    <source>
        <dbReference type="Proteomes" id="UP000240010"/>
    </source>
</evidence>
<organism evidence="2 3">
    <name type="scientific">Methylobacter tundripaludum</name>
    <dbReference type="NCBI Taxonomy" id="173365"/>
    <lineage>
        <taxon>Bacteria</taxon>
        <taxon>Pseudomonadati</taxon>
        <taxon>Pseudomonadota</taxon>
        <taxon>Gammaproteobacteria</taxon>
        <taxon>Methylococcales</taxon>
        <taxon>Methylococcaceae</taxon>
        <taxon>Methylobacter</taxon>
    </lineage>
</organism>
<protein>
    <submittedName>
        <fullName evidence="2">Thiosulfate sulfurtransferase</fullName>
    </submittedName>
</protein>
<dbReference type="EMBL" id="PTIZ01000011">
    <property type="protein sequence ID" value="PPK74191.1"/>
    <property type="molecule type" value="Genomic_DNA"/>
</dbReference>
<dbReference type="SMART" id="SM00450">
    <property type="entry name" value="RHOD"/>
    <property type="match status" value="1"/>
</dbReference>
<dbReference type="SUPFAM" id="SSF52821">
    <property type="entry name" value="Rhodanese/Cell cycle control phosphatase"/>
    <property type="match status" value="1"/>
</dbReference>
<dbReference type="CDD" id="cd01522">
    <property type="entry name" value="RHOD_1"/>
    <property type="match status" value="1"/>
</dbReference>
<dbReference type="InterPro" id="IPR052367">
    <property type="entry name" value="Thiosulfate_ST/Rhodanese-like"/>
</dbReference>
<comment type="caution">
    <text evidence="2">The sequence shown here is derived from an EMBL/GenBank/DDBJ whole genome shotgun (WGS) entry which is preliminary data.</text>
</comment>
<dbReference type="InterPro" id="IPR036873">
    <property type="entry name" value="Rhodanese-like_dom_sf"/>
</dbReference>
<keyword evidence="2" id="KW-0808">Transferase</keyword>
<dbReference type="Pfam" id="PF00581">
    <property type="entry name" value="Rhodanese"/>
    <property type="match status" value="1"/>
</dbReference>
<dbReference type="PANTHER" id="PTHR45431">
    <property type="entry name" value="RHODANESE-LIKE DOMAIN-CONTAINING PROTEIN 15, CHLOROPLASTIC"/>
    <property type="match status" value="1"/>
</dbReference>
<proteinExistence type="predicted"/>
<dbReference type="AlphaFoldDB" id="A0A2S6H9U1"/>
<dbReference type="Proteomes" id="UP000240010">
    <property type="component" value="Unassembled WGS sequence"/>
</dbReference>
<reference evidence="2 3" key="1">
    <citation type="submission" date="2018-02" db="EMBL/GenBank/DDBJ databases">
        <title>Subsurface microbial communities from deep shales in Ohio and West Virginia, USA.</title>
        <authorList>
            <person name="Wrighton K."/>
        </authorList>
    </citation>
    <scope>NUCLEOTIDE SEQUENCE [LARGE SCALE GENOMIC DNA]</scope>
    <source>
        <strain evidence="2 3">OWC-DMM</strain>
    </source>
</reference>
<accession>A0A2S6H9U1</accession>
<name>A0A2S6H9U1_9GAMM</name>
<feature type="domain" description="Rhodanese" evidence="1">
    <location>
        <begin position="33"/>
        <end position="133"/>
    </location>
</feature>
<dbReference type="PROSITE" id="PS50206">
    <property type="entry name" value="RHODANESE_3"/>
    <property type="match status" value="1"/>
</dbReference>